<protein>
    <submittedName>
        <fullName evidence="1">Uncharacterized protein</fullName>
    </submittedName>
</protein>
<proteinExistence type="predicted"/>
<organism evidence="1">
    <name type="scientific">Pseudomonas putida (strain ATCC 700007 / DSM 6899 / JCM 31910 / BCRC 17059 / LMG 24140 / F1)</name>
    <dbReference type="NCBI Taxonomy" id="351746"/>
    <lineage>
        <taxon>Bacteria</taxon>
        <taxon>Pseudomonadati</taxon>
        <taxon>Pseudomonadota</taxon>
        <taxon>Gammaproteobacteria</taxon>
        <taxon>Pseudomonadales</taxon>
        <taxon>Pseudomonadaceae</taxon>
        <taxon>Pseudomonas</taxon>
    </lineage>
</organism>
<evidence type="ECO:0000313" key="1">
    <source>
        <dbReference type="EMBL" id="ABQ80453.1"/>
    </source>
</evidence>
<sequence length="31" mass="3430">MYTGDAEDMIDAIAFKEFDQYFAAGCHQGSP</sequence>
<dbReference type="AlphaFoldDB" id="A5W8J3"/>
<reference evidence="1" key="1">
    <citation type="submission" date="2007-05" db="EMBL/GenBank/DDBJ databases">
        <title>Complete sequence of Pseudomonas putida F1.</title>
        <authorList>
            <consortium name="US DOE Joint Genome Institute"/>
            <person name="Copeland A."/>
            <person name="Lucas S."/>
            <person name="Lapidus A."/>
            <person name="Barry K."/>
            <person name="Detter J.C."/>
            <person name="Glavina del Rio T."/>
            <person name="Hammon N."/>
            <person name="Israni S."/>
            <person name="Dalin E."/>
            <person name="Tice H."/>
            <person name="Pitluck S."/>
            <person name="Chain P."/>
            <person name="Malfatti S."/>
            <person name="Shin M."/>
            <person name="Vergez L."/>
            <person name="Schmutz J."/>
            <person name="Larimer F."/>
            <person name="Land M."/>
            <person name="Hauser L."/>
            <person name="Kyrpides N."/>
            <person name="Lykidis A."/>
            <person name="Parales R."/>
            <person name="Richardson P."/>
        </authorList>
    </citation>
    <scope>NUCLEOTIDE SEQUENCE [LARGE SCALE GENOMIC DNA]</scope>
    <source>
        <strain evidence="1">F1</strain>
    </source>
</reference>
<name>A5W8J3_PSEP1</name>
<dbReference type="KEGG" id="ppf:Pput_4330"/>
<gene>
    <name evidence="1" type="ordered locus">Pput_4330</name>
</gene>
<dbReference type="HOGENOM" id="CLU_3398008_0_0_6"/>
<dbReference type="EMBL" id="CP000712">
    <property type="protein sequence ID" value="ABQ80453.1"/>
    <property type="molecule type" value="Genomic_DNA"/>
</dbReference>
<accession>A5W8J3</accession>